<name>A0A4D4K2T7_9ACTN</name>
<protein>
    <submittedName>
        <fullName evidence="2">Uncharacterized protein</fullName>
    </submittedName>
</protein>
<feature type="region of interest" description="Disordered" evidence="1">
    <location>
        <begin position="1"/>
        <end position="68"/>
    </location>
</feature>
<keyword evidence="3" id="KW-1185">Reference proteome</keyword>
<evidence type="ECO:0000313" key="2">
    <source>
        <dbReference type="EMBL" id="GDY43275.1"/>
    </source>
</evidence>
<evidence type="ECO:0000313" key="3">
    <source>
        <dbReference type="Proteomes" id="UP000299290"/>
    </source>
</evidence>
<dbReference type="Proteomes" id="UP000299290">
    <property type="component" value="Unassembled WGS sequence"/>
</dbReference>
<sequence>MEVAGHASGTSGRPGHVGSSATRECAVQPGLGAWAGGVVAGPRGPAVRQRPRLRITGPPPGFAPTGPVFGDAVRARRHLPRCSKGGKRDEAVVARRTLGPCGLGALLDVRRARVRSATAGG</sequence>
<reference evidence="2 3" key="1">
    <citation type="journal article" date="2020" name="Int. J. Syst. Evol. Microbiol.">
        <title>Reclassification of Streptomyces castelarensis and Streptomyces sporoclivatus as later heterotypic synonyms of Streptomyces antimycoticus.</title>
        <authorList>
            <person name="Komaki H."/>
            <person name="Tamura T."/>
        </authorList>
    </citation>
    <scope>NUCLEOTIDE SEQUENCE [LARGE SCALE GENOMIC DNA]</scope>
    <source>
        <strain evidence="2 3">NBRC 12839</strain>
    </source>
</reference>
<proteinExistence type="predicted"/>
<accession>A0A4D4K2T7</accession>
<gene>
    <name evidence="2" type="ORF">SANT12839_041570</name>
</gene>
<evidence type="ECO:0000256" key="1">
    <source>
        <dbReference type="SAM" id="MobiDB-lite"/>
    </source>
</evidence>
<dbReference type="EMBL" id="BJHV01000001">
    <property type="protein sequence ID" value="GDY43275.1"/>
    <property type="molecule type" value="Genomic_DNA"/>
</dbReference>
<comment type="caution">
    <text evidence="2">The sequence shown here is derived from an EMBL/GenBank/DDBJ whole genome shotgun (WGS) entry which is preliminary data.</text>
</comment>
<dbReference type="AlphaFoldDB" id="A0A4D4K2T7"/>
<organism evidence="2 3">
    <name type="scientific">Streptomyces antimycoticus</name>
    <dbReference type="NCBI Taxonomy" id="68175"/>
    <lineage>
        <taxon>Bacteria</taxon>
        <taxon>Bacillati</taxon>
        <taxon>Actinomycetota</taxon>
        <taxon>Actinomycetes</taxon>
        <taxon>Kitasatosporales</taxon>
        <taxon>Streptomycetaceae</taxon>
        <taxon>Streptomyces</taxon>
        <taxon>Streptomyces violaceusniger group</taxon>
    </lineage>
</organism>